<feature type="DNA-binding region" description="OmpR/PhoB-type" evidence="8">
    <location>
        <begin position="143"/>
        <end position="242"/>
    </location>
</feature>
<dbReference type="Gene3D" id="1.10.10.10">
    <property type="entry name" value="Winged helix-like DNA-binding domain superfamily/Winged helix DNA-binding domain"/>
    <property type="match status" value="1"/>
</dbReference>
<evidence type="ECO:0000256" key="4">
    <source>
        <dbReference type="ARBA" id="ARBA00023015"/>
    </source>
</evidence>
<dbReference type="PROSITE" id="PS51755">
    <property type="entry name" value="OMPR_PHOB"/>
    <property type="match status" value="1"/>
</dbReference>
<dbReference type="Gene3D" id="3.40.50.2300">
    <property type="match status" value="1"/>
</dbReference>
<evidence type="ECO:0000256" key="5">
    <source>
        <dbReference type="ARBA" id="ARBA00023125"/>
    </source>
</evidence>
<dbReference type="InterPro" id="IPR016032">
    <property type="entry name" value="Sig_transdc_resp-reg_C-effctor"/>
</dbReference>
<keyword evidence="5 8" id="KW-0238">DNA-binding</keyword>
<feature type="domain" description="Response regulatory" evidence="9">
    <location>
        <begin position="5"/>
        <end position="120"/>
    </location>
</feature>
<keyword evidence="4" id="KW-0805">Transcription regulation</keyword>
<sequence>MNGNDILLISTDQSLIKTLRYRLEEVGYGLVTASHDKEAVELIKVKKPVTIISEIHAPEIDGIDLCRHMRYEEKNWTPIILLSDHFHELDAVLGLELGADAYYAKPVHFKKLVAKIKAILRRAQVGLGESKIPAEVVSYQKKNRKLTIGDIDIFPESYTVYYKKEPIELTQKEFEIFMFLYEYRGKAVSRKKLLTAIRGYEETGDHRIIDVFINRIRSKIEPSHSEKKYIKTVRNVGYMLQDMSSKVLSFGWVVII</sequence>
<accession>A0ABT5VBE8</accession>
<evidence type="ECO:0000256" key="2">
    <source>
        <dbReference type="ARBA" id="ARBA00022553"/>
    </source>
</evidence>
<dbReference type="InterPro" id="IPR036388">
    <property type="entry name" value="WH-like_DNA-bd_sf"/>
</dbReference>
<evidence type="ECO:0000256" key="7">
    <source>
        <dbReference type="PROSITE-ProRule" id="PRU00169"/>
    </source>
</evidence>
<evidence type="ECO:0000259" key="9">
    <source>
        <dbReference type="PROSITE" id="PS50110"/>
    </source>
</evidence>
<comment type="caution">
    <text evidence="7">Lacks conserved residue(s) required for the propagation of feature annotation.</text>
</comment>
<dbReference type="RefSeq" id="WP_275117102.1">
    <property type="nucleotide sequence ID" value="NZ_JAOTPO010000002.1"/>
</dbReference>
<gene>
    <name evidence="11" type="ORF">N7Z68_03675</name>
</gene>
<keyword evidence="2" id="KW-0597">Phosphoprotein</keyword>
<dbReference type="InterPro" id="IPR001867">
    <property type="entry name" value="OmpR/PhoB-type_DNA-bd"/>
</dbReference>
<keyword evidence="12" id="KW-1185">Reference proteome</keyword>
<evidence type="ECO:0000259" key="10">
    <source>
        <dbReference type="PROSITE" id="PS51755"/>
    </source>
</evidence>
<evidence type="ECO:0000313" key="12">
    <source>
        <dbReference type="Proteomes" id="UP001148125"/>
    </source>
</evidence>
<dbReference type="PROSITE" id="PS50110">
    <property type="entry name" value="RESPONSE_REGULATORY"/>
    <property type="match status" value="1"/>
</dbReference>
<protein>
    <submittedName>
        <fullName evidence="11">Response regulator transcription factor</fullName>
    </submittedName>
</protein>
<dbReference type="InterPro" id="IPR001789">
    <property type="entry name" value="Sig_transdc_resp-reg_receiver"/>
</dbReference>
<dbReference type="SUPFAM" id="SSF46894">
    <property type="entry name" value="C-terminal effector domain of the bipartite response regulators"/>
    <property type="match status" value="1"/>
</dbReference>
<evidence type="ECO:0000256" key="3">
    <source>
        <dbReference type="ARBA" id="ARBA00023012"/>
    </source>
</evidence>
<keyword evidence="3" id="KW-0902">Two-component regulatory system</keyword>
<feature type="domain" description="OmpR/PhoB-type" evidence="10">
    <location>
        <begin position="143"/>
        <end position="242"/>
    </location>
</feature>
<proteinExistence type="predicted"/>
<evidence type="ECO:0000256" key="8">
    <source>
        <dbReference type="PROSITE-ProRule" id="PRU01091"/>
    </source>
</evidence>
<dbReference type="SMART" id="SM00862">
    <property type="entry name" value="Trans_reg_C"/>
    <property type="match status" value="1"/>
</dbReference>
<evidence type="ECO:0000313" key="11">
    <source>
        <dbReference type="EMBL" id="MDE5412471.1"/>
    </source>
</evidence>
<dbReference type="SUPFAM" id="SSF52172">
    <property type="entry name" value="CheY-like"/>
    <property type="match status" value="1"/>
</dbReference>
<keyword evidence="6" id="KW-0804">Transcription</keyword>
<dbReference type="Proteomes" id="UP001148125">
    <property type="component" value="Unassembled WGS sequence"/>
</dbReference>
<dbReference type="PANTHER" id="PTHR48111">
    <property type="entry name" value="REGULATOR OF RPOS"/>
    <property type="match status" value="1"/>
</dbReference>
<name>A0ABT5VBE8_9BACI</name>
<evidence type="ECO:0000256" key="6">
    <source>
        <dbReference type="ARBA" id="ARBA00023163"/>
    </source>
</evidence>
<evidence type="ECO:0000256" key="1">
    <source>
        <dbReference type="ARBA" id="ARBA00004496"/>
    </source>
</evidence>
<dbReference type="InterPro" id="IPR011006">
    <property type="entry name" value="CheY-like_superfamily"/>
</dbReference>
<organism evidence="11 12">
    <name type="scientific">Alkalihalobacterium chitinilyticum</name>
    <dbReference type="NCBI Taxonomy" id="2980103"/>
    <lineage>
        <taxon>Bacteria</taxon>
        <taxon>Bacillati</taxon>
        <taxon>Bacillota</taxon>
        <taxon>Bacilli</taxon>
        <taxon>Bacillales</taxon>
        <taxon>Bacillaceae</taxon>
        <taxon>Alkalihalobacterium</taxon>
    </lineage>
</organism>
<comment type="caution">
    <text evidence="11">The sequence shown here is derived from an EMBL/GenBank/DDBJ whole genome shotgun (WGS) entry which is preliminary data.</text>
</comment>
<dbReference type="CDD" id="cd00383">
    <property type="entry name" value="trans_reg_C"/>
    <property type="match status" value="1"/>
</dbReference>
<dbReference type="Pfam" id="PF00486">
    <property type="entry name" value="Trans_reg_C"/>
    <property type="match status" value="1"/>
</dbReference>
<dbReference type="EMBL" id="JAOTPO010000002">
    <property type="protein sequence ID" value="MDE5412471.1"/>
    <property type="molecule type" value="Genomic_DNA"/>
</dbReference>
<dbReference type="PANTHER" id="PTHR48111:SF40">
    <property type="entry name" value="PHOSPHATE REGULON TRANSCRIPTIONAL REGULATORY PROTEIN PHOB"/>
    <property type="match status" value="1"/>
</dbReference>
<comment type="subcellular location">
    <subcellularLocation>
        <location evidence="1">Cytoplasm</location>
    </subcellularLocation>
</comment>
<dbReference type="InterPro" id="IPR039420">
    <property type="entry name" value="WalR-like"/>
</dbReference>
<dbReference type="Pfam" id="PF00072">
    <property type="entry name" value="Response_reg"/>
    <property type="match status" value="1"/>
</dbReference>
<reference evidence="11" key="1">
    <citation type="submission" date="2024-05" db="EMBL/GenBank/DDBJ databases">
        <title>Alkalihalobacillus sp. strain MEB203 novel alkaliphilic bacterium from Lonar Lake, India.</title>
        <authorList>
            <person name="Joshi A."/>
            <person name="Thite S."/>
            <person name="Mengade P."/>
        </authorList>
    </citation>
    <scope>NUCLEOTIDE SEQUENCE</scope>
    <source>
        <strain evidence="11">MEB 203</strain>
    </source>
</reference>
<dbReference type="SMART" id="SM00448">
    <property type="entry name" value="REC"/>
    <property type="match status" value="1"/>
</dbReference>